<dbReference type="GO" id="GO:0003723">
    <property type="term" value="F:RNA binding"/>
    <property type="evidence" value="ECO:0007669"/>
    <property type="project" value="InterPro"/>
</dbReference>
<feature type="domain" description="B3/B4 tRNA-binding" evidence="1">
    <location>
        <begin position="68"/>
        <end position="221"/>
    </location>
</feature>
<dbReference type="AlphaFoldDB" id="A0A412PG39"/>
<evidence type="ECO:0000313" key="3">
    <source>
        <dbReference type="Proteomes" id="UP000284731"/>
    </source>
</evidence>
<dbReference type="RefSeq" id="WP_118764880.1">
    <property type="nucleotide sequence ID" value="NZ_CABJCF010000002.1"/>
</dbReference>
<dbReference type="EMBL" id="QRWX01000002">
    <property type="protein sequence ID" value="RGT56410.1"/>
    <property type="molecule type" value="Genomic_DNA"/>
</dbReference>
<evidence type="ECO:0000313" key="2">
    <source>
        <dbReference type="EMBL" id="RGT56410.1"/>
    </source>
</evidence>
<dbReference type="GO" id="GO:0004826">
    <property type="term" value="F:phenylalanine-tRNA ligase activity"/>
    <property type="evidence" value="ECO:0007669"/>
    <property type="project" value="InterPro"/>
</dbReference>
<dbReference type="Pfam" id="PF03483">
    <property type="entry name" value="B3_4"/>
    <property type="match status" value="1"/>
</dbReference>
<sequence length="241" mass="26924">MKKFIVDEGFWEIFPEACIAVLAVKNVQESIHLDDEKAAEIKVLLDSANESAKKYLTSEVISENAVVKTWREAYSKFPTKKGARCSIEALLKRVLHGTPVGTIAPTVDITNAISLKYAFPIGAENMETFKGDLHLGIMKGGEDFWPIGSDKPEPPLAGEIAYYDEEGVICRCWNWRDGKRTEVTDDTTVEFIAMECVEPNRVGELQEAVDELANLLTHYVGAEVINKQIININTKETMIQE</sequence>
<dbReference type="Proteomes" id="UP000284731">
    <property type="component" value="Unassembled WGS sequence"/>
</dbReference>
<dbReference type="InterPro" id="IPR020825">
    <property type="entry name" value="Phe-tRNA_synthase-like_B3/B4"/>
</dbReference>
<organism evidence="2 3">
    <name type="scientific">Solobacterium moorei</name>
    <dbReference type="NCBI Taxonomy" id="102148"/>
    <lineage>
        <taxon>Bacteria</taxon>
        <taxon>Bacillati</taxon>
        <taxon>Bacillota</taxon>
        <taxon>Erysipelotrichia</taxon>
        <taxon>Erysipelotrichales</taxon>
        <taxon>Erysipelotrichaceae</taxon>
        <taxon>Solobacterium</taxon>
    </lineage>
</organism>
<name>A0A412PG39_9FIRM</name>
<evidence type="ECO:0000259" key="1">
    <source>
        <dbReference type="SMART" id="SM00873"/>
    </source>
</evidence>
<dbReference type="InterPro" id="IPR005146">
    <property type="entry name" value="B3/B4_tRNA-bd"/>
</dbReference>
<comment type="caution">
    <text evidence="2">The sequence shown here is derived from an EMBL/GenBank/DDBJ whole genome shotgun (WGS) entry which is preliminary data.</text>
</comment>
<protein>
    <recommendedName>
        <fullName evidence="1">B3/B4 tRNA-binding domain-containing protein</fullName>
    </recommendedName>
</protein>
<dbReference type="Gene3D" id="3.50.40.10">
    <property type="entry name" value="Phenylalanyl-trna Synthetase, Chain B, domain 3"/>
    <property type="match status" value="1"/>
</dbReference>
<accession>A0A412PG39</accession>
<dbReference type="PANTHER" id="PTHR39209:SF2">
    <property type="entry name" value="CYTOPLASMIC PROTEIN"/>
    <property type="match status" value="1"/>
</dbReference>
<dbReference type="SMART" id="SM00873">
    <property type="entry name" value="B3_4"/>
    <property type="match status" value="1"/>
</dbReference>
<reference evidence="2 3" key="1">
    <citation type="submission" date="2018-08" db="EMBL/GenBank/DDBJ databases">
        <title>A genome reference for cultivated species of the human gut microbiota.</title>
        <authorList>
            <person name="Zou Y."/>
            <person name="Xue W."/>
            <person name="Luo G."/>
        </authorList>
    </citation>
    <scope>NUCLEOTIDE SEQUENCE [LARGE SCALE GENOMIC DNA]</scope>
    <source>
        <strain evidence="2 3">AF18-46</strain>
    </source>
</reference>
<dbReference type="PANTHER" id="PTHR39209">
    <property type="match status" value="1"/>
</dbReference>
<gene>
    <name evidence="2" type="ORF">DWX20_06270</name>
</gene>
<proteinExistence type="predicted"/>
<dbReference type="SUPFAM" id="SSF56037">
    <property type="entry name" value="PheT/TilS domain"/>
    <property type="match status" value="1"/>
</dbReference>